<evidence type="ECO:0000313" key="14">
    <source>
        <dbReference type="Proteomes" id="UP000008634"/>
    </source>
</evidence>
<comment type="similarity">
    <text evidence="2">Belongs to the glycosyl hydrolase 63 family.</text>
</comment>
<evidence type="ECO:0000256" key="5">
    <source>
        <dbReference type="ARBA" id="ARBA00022824"/>
    </source>
</evidence>
<proteinExistence type="inferred from homology"/>
<dbReference type="eggNOG" id="COG3408">
    <property type="taxonomic scope" value="Bacteria"/>
</dbReference>
<dbReference type="KEGG" id="cao:Celal_1375"/>
<dbReference type="Proteomes" id="UP000008634">
    <property type="component" value="Chromosome"/>
</dbReference>
<dbReference type="EMBL" id="CP002453">
    <property type="protein sequence ID" value="ADV48689.1"/>
    <property type="molecule type" value="Genomic_DNA"/>
</dbReference>
<dbReference type="HOGENOM" id="CLU_005386_0_1_10"/>
<keyword evidence="8" id="KW-0472">Membrane</keyword>
<keyword evidence="3" id="KW-0812">Transmembrane</keyword>
<dbReference type="Pfam" id="PF03200">
    <property type="entry name" value="Glyco_hydro_63"/>
    <property type="match status" value="1"/>
</dbReference>
<evidence type="ECO:0000256" key="7">
    <source>
        <dbReference type="ARBA" id="ARBA00022989"/>
    </source>
</evidence>
<dbReference type="PANTHER" id="PTHR10412">
    <property type="entry name" value="MANNOSYL-OLIGOSACCHARIDE GLUCOSIDASE"/>
    <property type="match status" value="1"/>
</dbReference>
<gene>
    <name evidence="13" type="ordered locus">Celal_1375</name>
</gene>
<dbReference type="Gene3D" id="1.50.10.10">
    <property type="match status" value="1"/>
</dbReference>
<dbReference type="GO" id="GO:0004573">
    <property type="term" value="F:Glc3Man9GlcNAc2 oligosaccharide glucosidase activity"/>
    <property type="evidence" value="ECO:0007669"/>
    <property type="project" value="UniProtKB-EC"/>
</dbReference>
<dbReference type="SUPFAM" id="SSF48208">
    <property type="entry name" value="Six-hairpin glycosidases"/>
    <property type="match status" value="1"/>
</dbReference>
<keyword evidence="6" id="KW-0735">Signal-anchor</keyword>
<evidence type="ECO:0000256" key="1">
    <source>
        <dbReference type="ARBA" id="ARBA00004648"/>
    </source>
</evidence>
<keyword evidence="5" id="KW-0256">Endoplasmic reticulum</keyword>
<reference evidence="13 14" key="1">
    <citation type="journal article" date="2010" name="Stand. Genomic Sci.">
        <title>Complete genome sequence of Cellulophaga algicola type strain (IC166).</title>
        <authorList>
            <person name="Abt B."/>
            <person name="Lu M."/>
            <person name="Misra M."/>
            <person name="Han C."/>
            <person name="Nolan M."/>
            <person name="Lucas S."/>
            <person name="Hammon N."/>
            <person name="Deshpande S."/>
            <person name="Cheng J.F."/>
            <person name="Tapia R."/>
            <person name="Goodwin L."/>
            <person name="Pitluck S."/>
            <person name="Liolios K."/>
            <person name="Pagani I."/>
            <person name="Ivanova N."/>
            <person name="Mavromatis K."/>
            <person name="Ovchinikova G."/>
            <person name="Pati A."/>
            <person name="Chen A."/>
            <person name="Palaniappan K."/>
            <person name="Land M."/>
            <person name="Hauser L."/>
            <person name="Chang Y.J."/>
            <person name="Jeffries C.D."/>
            <person name="Detter J.C."/>
            <person name="Brambilla E."/>
            <person name="Rohde M."/>
            <person name="Tindall B.J."/>
            <person name="Goker M."/>
            <person name="Woyke T."/>
            <person name="Bristow J."/>
            <person name="Eisen J.A."/>
            <person name="Markowitz V."/>
            <person name="Hugenholtz P."/>
            <person name="Kyrpides N.C."/>
            <person name="Klenk H.P."/>
            <person name="Lapidus A."/>
        </authorList>
    </citation>
    <scope>NUCLEOTIDE SEQUENCE [LARGE SCALE GENOMIC DNA]</scope>
    <source>
        <strain evidence="14">DSM 14237 / IC166 / ACAM 630</strain>
    </source>
</reference>
<evidence type="ECO:0000313" key="13">
    <source>
        <dbReference type="EMBL" id="ADV48689.1"/>
    </source>
</evidence>
<dbReference type="InterPro" id="IPR031335">
    <property type="entry name" value="Glyco_hydro_63_C"/>
</dbReference>
<evidence type="ECO:0000256" key="2">
    <source>
        <dbReference type="ARBA" id="ARBA00010833"/>
    </source>
</evidence>
<dbReference type="EC" id="3.2.1.106" evidence="11"/>
<accession>E6X8U4</accession>
<keyword evidence="10" id="KW-0326">Glycosidase</keyword>
<dbReference type="InterPro" id="IPR012341">
    <property type="entry name" value="6hp_glycosidase-like_sf"/>
</dbReference>
<dbReference type="InterPro" id="IPR008928">
    <property type="entry name" value="6-hairpin_glycosidase_sf"/>
</dbReference>
<organism evidence="13 14">
    <name type="scientific">Cellulophaga algicola (strain DSM 14237 / IC166 / ACAM 630)</name>
    <dbReference type="NCBI Taxonomy" id="688270"/>
    <lineage>
        <taxon>Bacteria</taxon>
        <taxon>Pseudomonadati</taxon>
        <taxon>Bacteroidota</taxon>
        <taxon>Flavobacteriia</taxon>
        <taxon>Flavobacteriales</taxon>
        <taxon>Flavobacteriaceae</taxon>
        <taxon>Cellulophaga</taxon>
    </lineage>
</organism>
<keyword evidence="14" id="KW-1185">Reference proteome</keyword>
<evidence type="ECO:0000256" key="10">
    <source>
        <dbReference type="ARBA" id="ARBA00023295"/>
    </source>
</evidence>
<comment type="subcellular location">
    <subcellularLocation>
        <location evidence="1">Endoplasmic reticulum membrane</location>
        <topology evidence="1">Single-pass type II membrane protein</topology>
    </subcellularLocation>
</comment>
<evidence type="ECO:0000256" key="3">
    <source>
        <dbReference type="ARBA" id="ARBA00022692"/>
    </source>
</evidence>
<sequence>MSTYDKEQFNVLYRAVAYNLIHQYMNNNTEEHKRLEANYSEEKDWMQWGSYVSERQWGTVREDYSTNGDAWNYFPHEHARSRVYRWGEDGIAGISDRYCNICFGVSMWNGKDAIIKERLFGLTGPQGNHGEDVKELYYYLENTPTHSYMKQLYKYPQNEFPYAKLVEENAKRNRTQLEYQLLDTGVFDNNEYFDVFTEYAKADNEDILIKITVNNKSKKAAPLHLLPTLWIRNYWDFKEMPKKPKIEKQTQNGAPFVKVEHCYVGNYNLYFEEAAELLFTENETNMESVYLAKNDHPYKKDLFHKAVTSNDYKVATKRTEGTKFSPLYKLNLKGGESKVIKLRFTKEALENPFNADFDTLFDARVAECEDFYTATIGEVKHKEIQKQALAGMLWSKNYYNYDVEQWLLGDSKASVPAIERLSGRNNSWKTLRNHDIMLMPDAWEYPWYAAWDSAFHCVTMALVDSNFAKEQLLLFTKEWYMAPNGQIPAYEWNFSDVNPPVQAWATLNVYKTDKEKTGKGDLRFLKKMFNKLALNFTWWVNQIDGSQNNVFEGGFLGLDNIGVFDRSHGVPGGGTLEQVDGTSWMALYCLNMLEISLELALHDDSYDDMAIKYFGHFVFIAEALNKLSLEKEGIWDEEEGFFYDKLIFPNGKSASIKIRSIAGMLSIAAVLCIRKETLEKLPKFNHAVQWFKNHRMKTLKYPVVQEYADGDDLLLSLVPKDRLKRLVNVLLDEKEFLSPHGIRSLSKIHETPYNVDINGVNYSINYEPNESTTSLFGGNSNWRGPVWFPMNYLFIQALKEYHNYGGECLKFEYPAGSKNQMTLKEISIEISKRLISIFEKDKDDNRIVHALHKEFYAREDFKDLILFYEYFDGDNGRGVGASHQTGWTSLVANLIDEINQK</sequence>
<dbReference type="PANTHER" id="PTHR10412:SF11">
    <property type="entry name" value="MANNOSYL-OLIGOSACCHARIDE GLUCOSIDASE"/>
    <property type="match status" value="1"/>
</dbReference>
<name>E6X8U4_CELAD</name>
<dbReference type="STRING" id="688270.Celal_1375"/>
<keyword evidence="7" id="KW-1133">Transmembrane helix</keyword>
<dbReference type="GO" id="GO:0006487">
    <property type="term" value="P:protein N-linked glycosylation"/>
    <property type="evidence" value="ECO:0007669"/>
    <property type="project" value="TreeGrafter"/>
</dbReference>
<keyword evidence="9" id="KW-0325">Glycoprotein</keyword>
<dbReference type="GO" id="GO:0009311">
    <property type="term" value="P:oligosaccharide metabolic process"/>
    <property type="evidence" value="ECO:0007669"/>
    <property type="project" value="InterPro"/>
</dbReference>
<evidence type="ECO:0000256" key="4">
    <source>
        <dbReference type="ARBA" id="ARBA00022801"/>
    </source>
</evidence>
<evidence type="ECO:0000256" key="6">
    <source>
        <dbReference type="ARBA" id="ARBA00022968"/>
    </source>
</evidence>
<dbReference type="InterPro" id="IPR004888">
    <property type="entry name" value="Glycoside_hydrolase_63"/>
</dbReference>
<feature type="domain" description="Glycosyl hydrolase family 63 C-terminal" evidence="12">
    <location>
        <begin position="521"/>
        <end position="895"/>
    </location>
</feature>
<evidence type="ECO:0000259" key="12">
    <source>
        <dbReference type="Pfam" id="PF03200"/>
    </source>
</evidence>
<evidence type="ECO:0000256" key="8">
    <source>
        <dbReference type="ARBA" id="ARBA00023136"/>
    </source>
</evidence>
<protein>
    <recommendedName>
        <fullName evidence="11">mannosyl-oligosaccharide glucosidase</fullName>
        <ecNumber evidence="11">3.2.1.106</ecNumber>
    </recommendedName>
</protein>
<evidence type="ECO:0000256" key="9">
    <source>
        <dbReference type="ARBA" id="ARBA00023180"/>
    </source>
</evidence>
<evidence type="ECO:0000256" key="11">
    <source>
        <dbReference type="ARBA" id="ARBA00038888"/>
    </source>
</evidence>
<dbReference type="AlphaFoldDB" id="E6X8U4"/>
<keyword evidence="4" id="KW-0378">Hydrolase</keyword>